<dbReference type="OrthoDB" id="2789670at2759"/>
<keyword evidence="3 5" id="KW-0408">Iron</keyword>
<dbReference type="SUPFAM" id="SSF48264">
    <property type="entry name" value="Cytochrome P450"/>
    <property type="match status" value="2"/>
</dbReference>
<proteinExistence type="inferred from homology"/>
<dbReference type="PANTHER" id="PTHR24300:SF375">
    <property type="entry name" value="CYTOCHROME P450 FAMILY"/>
    <property type="match status" value="1"/>
</dbReference>
<evidence type="ECO:0000256" key="5">
    <source>
        <dbReference type="PIRSR" id="PIRSR602401-1"/>
    </source>
</evidence>
<keyword evidence="7" id="KW-0472">Membrane</keyword>
<evidence type="ECO:0000256" key="7">
    <source>
        <dbReference type="SAM" id="Phobius"/>
    </source>
</evidence>
<comment type="similarity">
    <text evidence="1 6">Belongs to the cytochrome P450 family.</text>
</comment>
<dbReference type="InterPro" id="IPR002401">
    <property type="entry name" value="Cyt_P450_E_grp-I"/>
</dbReference>
<keyword evidence="7" id="KW-1133">Transmembrane helix</keyword>
<dbReference type="Gene3D" id="1.10.630.10">
    <property type="entry name" value="Cytochrome P450"/>
    <property type="match status" value="2"/>
</dbReference>
<evidence type="ECO:0000313" key="8">
    <source>
        <dbReference type="EMBL" id="GBM77230.1"/>
    </source>
</evidence>
<keyword evidence="5 6" id="KW-0349">Heme</keyword>
<protein>
    <submittedName>
        <fullName evidence="8">Histone-lysine N-methyltransferase SETMAR</fullName>
    </submittedName>
</protein>
<dbReference type="InterPro" id="IPR050182">
    <property type="entry name" value="Cytochrome_P450_fam2"/>
</dbReference>
<evidence type="ECO:0000256" key="3">
    <source>
        <dbReference type="ARBA" id="ARBA00023004"/>
    </source>
</evidence>
<dbReference type="AlphaFoldDB" id="A0A4Y2II44"/>
<feature type="binding site" description="axial binding residue" evidence="5">
    <location>
        <position position="623"/>
    </location>
    <ligand>
        <name>heme</name>
        <dbReference type="ChEBI" id="CHEBI:30413"/>
    </ligand>
    <ligandPart>
        <name>Fe</name>
        <dbReference type="ChEBI" id="CHEBI:18248"/>
    </ligandPart>
</feature>
<dbReference type="GO" id="GO:0020037">
    <property type="term" value="F:heme binding"/>
    <property type="evidence" value="ECO:0007669"/>
    <property type="project" value="InterPro"/>
</dbReference>
<dbReference type="PANTHER" id="PTHR24300">
    <property type="entry name" value="CYTOCHROME P450 508A4-RELATED"/>
    <property type="match status" value="1"/>
</dbReference>
<evidence type="ECO:0000313" key="9">
    <source>
        <dbReference type="Proteomes" id="UP000499080"/>
    </source>
</evidence>
<keyword evidence="9" id="KW-1185">Reference proteome</keyword>
<evidence type="ECO:0000256" key="1">
    <source>
        <dbReference type="ARBA" id="ARBA00010617"/>
    </source>
</evidence>
<comment type="caution">
    <text evidence="8">The sequence shown here is derived from an EMBL/GenBank/DDBJ whole genome shotgun (WGS) entry which is preliminary data.</text>
</comment>
<dbReference type="GO" id="GO:0008395">
    <property type="term" value="F:steroid hydroxylase activity"/>
    <property type="evidence" value="ECO:0007669"/>
    <property type="project" value="TreeGrafter"/>
</dbReference>
<dbReference type="PROSITE" id="PS00086">
    <property type="entry name" value="CYTOCHROME_P450"/>
    <property type="match status" value="1"/>
</dbReference>
<sequence>MEVSFLSVAIKGLSPLSLGISLAALLITIAYLALRDKDLPPGPIGLPYFGYWAFMNNANGHLKLDVLKKTYGDITSFTYTGRLFINLGSIKAIREAVINKADCFGDRMSGYSLMTHLFGDEQWKVARKFFLVLLKERGANSIKTGIAGPLYDSIKSTVNDLKANNGEPVNMIELLTHKCNTTLRLTLFGEVGVSEEQVRKFNEMYAVQMESMTPMAMLLSGTFAKYFLFPFIPNYFATLKCKKEMERLLYDIIDEHKKTFDPENPQDIIDEYFVERDKRQSKGDPTAQYLTVNVWFWKFKAGNFDIEDEPRSGLPIKVDCEQLKQIIDHDRKVSTRTIALELDVCQKTIVNALKRINLTFMVKGWVPHELTAEDKRKRKAACLAQIRDQRKEKILDRIVTCGENWVYYNNTSRKGGWSAPEESEETVARRALTNKKVLLCIWWDCRGILDKEYLKSGQTINSEIYSNMLIKVHRLLMGSLVQFMGDGVLAVASFTSMLMKQLLENPEEQEKLYKEIVEVIGLDRQPTIEDKSRLTYFNAYILEALRTSDFFNFFPSQECTKETTLGGYRIPKGAVLLFNFYSCYHDPEVYEDPEKFNPSRFIPTDGKKRPELPISFGVGKRSCLGEGFVLMQVFLLLTTLIQNFHLTTPEGKKRLTYEEIMSCNLCICAKPRHKN</sequence>
<dbReference type="GO" id="GO:0006805">
    <property type="term" value="P:xenobiotic metabolic process"/>
    <property type="evidence" value="ECO:0007669"/>
    <property type="project" value="TreeGrafter"/>
</dbReference>
<keyword evidence="4 6" id="KW-0503">Monooxygenase</keyword>
<gene>
    <name evidence="8" type="primary">SETMAR_238</name>
    <name evidence="8" type="ORF">AVEN_231242_1</name>
</gene>
<dbReference type="InterPro" id="IPR036396">
    <property type="entry name" value="Cyt_P450_sf"/>
</dbReference>
<reference evidence="8 9" key="1">
    <citation type="journal article" date="2019" name="Sci. Rep.">
        <title>Orb-weaving spider Araneus ventricosus genome elucidates the spidroin gene catalogue.</title>
        <authorList>
            <person name="Kono N."/>
            <person name="Nakamura H."/>
            <person name="Ohtoshi R."/>
            <person name="Moran D.A.P."/>
            <person name="Shinohara A."/>
            <person name="Yoshida Y."/>
            <person name="Fujiwara M."/>
            <person name="Mori M."/>
            <person name="Tomita M."/>
            <person name="Arakawa K."/>
        </authorList>
    </citation>
    <scope>NUCLEOTIDE SEQUENCE [LARGE SCALE GENOMIC DNA]</scope>
</reference>
<feature type="transmembrane region" description="Helical" evidence="7">
    <location>
        <begin position="12"/>
        <end position="34"/>
    </location>
</feature>
<keyword evidence="6" id="KW-0560">Oxidoreductase</keyword>
<dbReference type="Proteomes" id="UP000499080">
    <property type="component" value="Unassembled WGS sequence"/>
</dbReference>
<dbReference type="PRINTS" id="PR00463">
    <property type="entry name" value="EP450I"/>
</dbReference>
<dbReference type="InterPro" id="IPR001128">
    <property type="entry name" value="Cyt_P450"/>
</dbReference>
<dbReference type="GO" id="GO:0006082">
    <property type="term" value="P:organic acid metabolic process"/>
    <property type="evidence" value="ECO:0007669"/>
    <property type="project" value="TreeGrafter"/>
</dbReference>
<dbReference type="InterPro" id="IPR017972">
    <property type="entry name" value="Cyt_P450_CS"/>
</dbReference>
<dbReference type="GO" id="GO:0016712">
    <property type="term" value="F:oxidoreductase activity, acting on paired donors, with incorporation or reduction of molecular oxygen, reduced flavin or flavoprotein as one donor, and incorporation of one atom of oxygen"/>
    <property type="evidence" value="ECO:0007669"/>
    <property type="project" value="TreeGrafter"/>
</dbReference>
<dbReference type="GO" id="GO:0005737">
    <property type="term" value="C:cytoplasm"/>
    <property type="evidence" value="ECO:0007669"/>
    <property type="project" value="TreeGrafter"/>
</dbReference>
<organism evidence="8 9">
    <name type="scientific">Araneus ventricosus</name>
    <name type="common">Orbweaver spider</name>
    <name type="synonym">Epeira ventricosa</name>
    <dbReference type="NCBI Taxonomy" id="182803"/>
    <lineage>
        <taxon>Eukaryota</taxon>
        <taxon>Metazoa</taxon>
        <taxon>Ecdysozoa</taxon>
        <taxon>Arthropoda</taxon>
        <taxon>Chelicerata</taxon>
        <taxon>Arachnida</taxon>
        <taxon>Araneae</taxon>
        <taxon>Araneomorphae</taxon>
        <taxon>Entelegynae</taxon>
        <taxon>Araneoidea</taxon>
        <taxon>Araneidae</taxon>
        <taxon>Araneus</taxon>
    </lineage>
</organism>
<dbReference type="GO" id="GO:0008168">
    <property type="term" value="F:methyltransferase activity"/>
    <property type="evidence" value="ECO:0007669"/>
    <property type="project" value="UniProtKB-KW"/>
</dbReference>
<keyword evidence="8" id="KW-0489">Methyltransferase</keyword>
<comment type="cofactor">
    <cofactor evidence="5">
        <name>heme</name>
        <dbReference type="ChEBI" id="CHEBI:30413"/>
    </cofactor>
</comment>
<keyword evidence="2 5" id="KW-0479">Metal-binding</keyword>
<evidence type="ECO:0000256" key="2">
    <source>
        <dbReference type="ARBA" id="ARBA00022723"/>
    </source>
</evidence>
<keyword evidence="7" id="KW-0812">Transmembrane</keyword>
<dbReference type="InterPro" id="IPR001888">
    <property type="entry name" value="Transposase_1"/>
</dbReference>
<dbReference type="PRINTS" id="PR00385">
    <property type="entry name" value="P450"/>
</dbReference>
<evidence type="ECO:0000256" key="4">
    <source>
        <dbReference type="ARBA" id="ARBA00023033"/>
    </source>
</evidence>
<accession>A0A4Y2II44</accession>
<dbReference type="GO" id="GO:0032259">
    <property type="term" value="P:methylation"/>
    <property type="evidence" value="ECO:0007669"/>
    <property type="project" value="UniProtKB-KW"/>
</dbReference>
<dbReference type="GO" id="GO:0005506">
    <property type="term" value="F:iron ion binding"/>
    <property type="evidence" value="ECO:0007669"/>
    <property type="project" value="InterPro"/>
</dbReference>
<evidence type="ECO:0000256" key="6">
    <source>
        <dbReference type="RuleBase" id="RU000461"/>
    </source>
</evidence>
<dbReference type="Pfam" id="PF00067">
    <property type="entry name" value="p450"/>
    <property type="match status" value="2"/>
</dbReference>
<keyword evidence="8" id="KW-0808">Transferase</keyword>
<dbReference type="Pfam" id="PF01359">
    <property type="entry name" value="Transposase_1"/>
    <property type="match status" value="1"/>
</dbReference>
<dbReference type="EMBL" id="BGPR01002676">
    <property type="protein sequence ID" value="GBM77230.1"/>
    <property type="molecule type" value="Genomic_DNA"/>
</dbReference>
<name>A0A4Y2II44_ARAVE</name>